<dbReference type="EMBL" id="MT144613">
    <property type="protein sequence ID" value="QJH95131.1"/>
    <property type="molecule type" value="Genomic_DNA"/>
</dbReference>
<dbReference type="AlphaFoldDB" id="A0A6H1ZFW3"/>
<name>A0A6H1ZFW3_9ZZZZ</name>
<accession>A0A6H1ZFW3</accession>
<dbReference type="EMBL" id="MT144011">
    <property type="protein sequence ID" value="QJA46444.1"/>
    <property type="molecule type" value="Genomic_DNA"/>
</dbReference>
<proteinExistence type="predicted"/>
<evidence type="ECO:0000313" key="1">
    <source>
        <dbReference type="EMBL" id="QJA46444.1"/>
    </source>
</evidence>
<dbReference type="EMBL" id="MT142534">
    <property type="protein sequence ID" value="QJA84739.1"/>
    <property type="molecule type" value="Genomic_DNA"/>
</dbReference>
<sequence>MNKSVVGLRLVKPLGVRIEEAKVKWKVVLEGVCRGRGIEPCKETPLLKIEMPCGEAVAYERYEDIPEGDVRCPCGDEGHWIIKHEVAMSSKEGEEVANSEFMKWFFRYGERECRVEGCYRWTVERGKKCHRAFLEMCRGN</sequence>
<protein>
    <submittedName>
        <fullName evidence="1">Uncharacterized protein</fullName>
    </submittedName>
</protein>
<reference evidence="1" key="1">
    <citation type="submission" date="2020-03" db="EMBL/GenBank/DDBJ databases">
        <title>The deep terrestrial virosphere.</title>
        <authorList>
            <person name="Holmfeldt K."/>
            <person name="Nilsson E."/>
            <person name="Simone D."/>
            <person name="Lopez-Fernandez M."/>
            <person name="Wu X."/>
            <person name="de Brujin I."/>
            <person name="Lundin D."/>
            <person name="Andersson A."/>
            <person name="Bertilsson S."/>
            <person name="Dopson M."/>
        </authorList>
    </citation>
    <scope>NUCLEOTIDE SEQUENCE</scope>
    <source>
        <strain evidence="3">MM415A00170</strain>
        <strain evidence="2">MM415B00642</strain>
        <strain evidence="1">TM448A00430</strain>
        <strain evidence="4">TM448B00346</strain>
    </source>
</reference>
<evidence type="ECO:0000313" key="2">
    <source>
        <dbReference type="EMBL" id="QJA63233.1"/>
    </source>
</evidence>
<gene>
    <name evidence="3" type="ORF">MM415A00170_0003</name>
    <name evidence="2" type="ORF">MM415B00642_0002</name>
    <name evidence="1" type="ORF">TM448A00430_0001</name>
    <name evidence="4" type="ORF">TM448B00346_0029</name>
</gene>
<evidence type="ECO:0000313" key="3">
    <source>
        <dbReference type="EMBL" id="QJA84739.1"/>
    </source>
</evidence>
<dbReference type="EMBL" id="MT141493">
    <property type="protein sequence ID" value="QJA63233.1"/>
    <property type="molecule type" value="Genomic_DNA"/>
</dbReference>
<evidence type="ECO:0000313" key="4">
    <source>
        <dbReference type="EMBL" id="QJH95131.1"/>
    </source>
</evidence>
<organism evidence="1">
    <name type="scientific">viral metagenome</name>
    <dbReference type="NCBI Taxonomy" id="1070528"/>
    <lineage>
        <taxon>unclassified sequences</taxon>
        <taxon>metagenomes</taxon>
        <taxon>organismal metagenomes</taxon>
    </lineage>
</organism>